<accession>A0AAN8WNX2</accession>
<comment type="caution">
    <text evidence="2">The sequence shown here is derived from an EMBL/GenBank/DDBJ whole genome shotgun (WGS) entry which is preliminary data.</text>
</comment>
<dbReference type="CDD" id="cd00037">
    <property type="entry name" value="CLECT"/>
    <property type="match status" value="1"/>
</dbReference>
<keyword evidence="3" id="KW-1185">Reference proteome</keyword>
<dbReference type="Gene3D" id="3.10.100.10">
    <property type="entry name" value="Mannose-Binding Protein A, subunit A"/>
    <property type="match status" value="1"/>
</dbReference>
<reference evidence="2 3" key="1">
    <citation type="submission" date="2023-11" db="EMBL/GenBank/DDBJ databases">
        <title>Halocaridina rubra genome assembly.</title>
        <authorList>
            <person name="Smith C."/>
        </authorList>
    </citation>
    <scope>NUCLEOTIDE SEQUENCE [LARGE SCALE GENOMIC DNA]</scope>
    <source>
        <strain evidence="2">EP-1</strain>
        <tissue evidence="2">Whole</tissue>
    </source>
</reference>
<dbReference type="SUPFAM" id="SSF56436">
    <property type="entry name" value="C-type lectin-like"/>
    <property type="match status" value="1"/>
</dbReference>
<feature type="domain" description="Apple" evidence="1">
    <location>
        <begin position="40"/>
        <end position="80"/>
    </location>
</feature>
<gene>
    <name evidence="2" type="ORF">SK128_023334</name>
</gene>
<dbReference type="InterPro" id="IPR016187">
    <property type="entry name" value="CTDL_fold"/>
</dbReference>
<evidence type="ECO:0000259" key="1">
    <source>
        <dbReference type="Pfam" id="PF00024"/>
    </source>
</evidence>
<dbReference type="Proteomes" id="UP001381693">
    <property type="component" value="Unassembled WGS sequence"/>
</dbReference>
<sequence>MNEKGKLLLIGLTITFVVYSSSQYMTFTRQMNDLCPLGHINRVVSARSQVQCSSVCLAEYSCLGFCYNPTAKRCKTSNSTLPIASANALSDPGYTMLWKENLDGYSRFGGMAYKVFPNSVIRNAARTTCANGGSQLVIPKNQNEMNALATLLQLQVVNTVWSDINDEAQEGVWIDSST</sequence>
<feature type="non-terminal residue" evidence="2">
    <location>
        <position position="178"/>
    </location>
</feature>
<evidence type="ECO:0000313" key="2">
    <source>
        <dbReference type="EMBL" id="KAK7067436.1"/>
    </source>
</evidence>
<dbReference type="EMBL" id="JAXCGZ010018333">
    <property type="protein sequence ID" value="KAK7067436.1"/>
    <property type="molecule type" value="Genomic_DNA"/>
</dbReference>
<name>A0AAN8WNX2_HALRR</name>
<dbReference type="InterPro" id="IPR016186">
    <property type="entry name" value="C-type_lectin-like/link_sf"/>
</dbReference>
<evidence type="ECO:0000313" key="3">
    <source>
        <dbReference type="Proteomes" id="UP001381693"/>
    </source>
</evidence>
<dbReference type="InterPro" id="IPR003609">
    <property type="entry name" value="Pan_app"/>
</dbReference>
<proteinExistence type="predicted"/>
<dbReference type="Pfam" id="PF00024">
    <property type="entry name" value="PAN_1"/>
    <property type="match status" value="1"/>
</dbReference>
<dbReference type="AlphaFoldDB" id="A0AAN8WNX2"/>
<organism evidence="2 3">
    <name type="scientific">Halocaridina rubra</name>
    <name type="common">Hawaiian red shrimp</name>
    <dbReference type="NCBI Taxonomy" id="373956"/>
    <lineage>
        <taxon>Eukaryota</taxon>
        <taxon>Metazoa</taxon>
        <taxon>Ecdysozoa</taxon>
        <taxon>Arthropoda</taxon>
        <taxon>Crustacea</taxon>
        <taxon>Multicrustacea</taxon>
        <taxon>Malacostraca</taxon>
        <taxon>Eumalacostraca</taxon>
        <taxon>Eucarida</taxon>
        <taxon>Decapoda</taxon>
        <taxon>Pleocyemata</taxon>
        <taxon>Caridea</taxon>
        <taxon>Atyoidea</taxon>
        <taxon>Atyidae</taxon>
        <taxon>Halocaridina</taxon>
    </lineage>
</organism>
<protein>
    <recommendedName>
        <fullName evidence="1">Apple domain-containing protein</fullName>
    </recommendedName>
</protein>